<dbReference type="PANTHER" id="PTHR30385">
    <property type="entry name" value="SIGMA FACTOR F FLAGELLAR"/>
    <property type="match status" value="1"/>
</dbReference>
<dbReference type="Gene3D" id="1.10.1740.10">
    <property type="match status" value="1"/>
</dbReference>
<dbReference type="PRINTS" id="PR00046">
    <property type="entry name" value="SIGMA70FCT"/>
</dbReference>
<dbReference type="InterPro" id="IPR012845">
    <property type="entry name" value="RNA_pol_sigma_FliA_WhiG"/>
</dbReference>
<dbReference type="Pfam" id="PF04542">
    <property type="entry name" value="Sigma70_r2"/>
    <property type="match status" value="1"/>
</dbReference>
<sequence>MTTNKSPHEQKLWDNWISNKDNEAANQLIQNYRYLVNFHVERISSHLPNNVNRDDIKSFGLIGLYDALKKFEPSRDLKFDTYASFRIRGAIIDGLRREDWLPRSRREKTKKIEQISQELEQMYQRVPTSEEIAVKTDMSPKEVETIIKDSLFAHVLSIEEKPRNGDSDLKEGLGYTIADEVTISPEESVLSMEVKDELSEGIQTLNNNEQMVISLFYHDELTLTEIGQVLHLTTSRISQIHKKAIFKLRNSLKKIQA</sequence>
<dbReference type="PIRSF" id="PIRSF000770">
    <property type="entry name" value="RNA_pol_sigma-SigE/K"/>
    <property type="match status" value="1"/>
</dbReference>
<evidence type="ECO:0000259" key="5">
    <source>
        <dbReference type="PROSITE" id="PS00716"/>
    </source>
</evidence>
<keyword evidence="7" id="KW-1185">Reference proteome</keyword>
<keyword evidence="6" id="KW-0282">Flagellum</keyword>
<evidence type="ECO:0000256" key="4">
    <source>
        <dbReference type="ARBA" id="ARBA00023163"/>
    </source>
</evidence>
<dbReference type="InterPro" id="IPR007624">
    <property type="entry name" value="RNA_pol_sigma70_r3"/>
</dbReference>
<dbReference type="InterPro" id="IPR007630">
    <property type="entry name" value="RNA_pol_sigma70_r4"/>
</dbReference>
<dbReference type="Proteomes" id="UP001519345">
    <property type="component" value="Unassembled WGS sequence"/>
</dbReference>
<dbReference type="Pfam" id="PF04545">
    <property type="entry name" value="Sigma70_r4"/>
    <property type="match status" value="1"/>
</dbReference>
<dbReference type="NCBIfam" id="NF005413">
    <property type="entry name" value="PRK06986.1"/>
    <property type="match status" value="1"/>
</dbReference>
<dbReference type="InterPro" id="IPR013325">
    <property type="entry name" value="RNA_pol_sigma_r2"/>
</dbReference>
<dbReference type="InterPro" id="IPR014284">
    <property type="entry name" value="RNA_pol_sigma-70_dom"/>
</dbReference>
<dbReference type="Pfam" id="PF04539">
    <property type="entry name" value="Sigma70_r3"/>
    <property type="match status" value="1"/>
</dbReference>
<comment type="caution">
    <text evidence="6">The sequence shown here is derived from an EMBL/GenBank/DDBJ whole genome shotgun (WGS) entry which is preliminary data.</text>
</comment>
<dbReference type="SUPFAM" id="SSF88659">
    <property type="entry name" value="Sigma3 and sigma4 domains of RNA polymerase sigma factors"/>
    <property type="match status" value="2"/>
</dbReference>
<dbReference type="NCBIfam" id="TIGR02479">
    <property type="entry name" value="FliA_WhiG"/>
    <property type="match status" value="1"/>
</dbReference>
<keyword evidence="3" id="KW-0238">DNA-binding</keyword>
<dbReference type="NCBIfam" id="TIGR02937">
    <property type="entry name" value="sigma70-ECF"/>
    <property type="match status" value="1"/>
</dbReference>
<protein>
    <submittedName>
        <fullName evidence="6">RNA polymerase sigma factor for flagellar operon FliA</fullName>
    </submittedName>
</protein>
<keyword evidence="4" id="KW-0804">Transcription</keyword>
<evidence type="ECO:0000256" key="3">
    <source>
        <dbReference type="ARBA" id="ARBA00023125"/>
    </source>
</evidence>
<accession>A0ABS4IAY4</accession>
<organism evidence="6 7">
    <name type="scientific">Virgibacillus natechei</name>
    <dbReference type="NCBI Taxonomy" id="1216297"/>
    <lineage>
        <taxon>Bacteria</taxon>
        <taxon>Bacillati</taxon>
        <taxon>Bacillota</taxon>
        <taxon>Bacilli</taxon>
        <taxon>Bacillales</taxon>
        <taxon>Bacillaceae</taxon>
        <taxon>Virgibacillus</taxon>
    </lineage>
</organism>
<proteinExistence type="predicted"/>
<dbReference type="InterPro" id="IPR007627">
    <property type="entry name" value="RNA_pol_sigma70_r2"/>
</dbReference>
<evidence type="ECO:0000313" key="6">
    <source>
        <dbReference type="EMBL" id="MBP1968077.1"/>
    </source>
</evidence>
<feature type="domain" description="RNA polymerase sigma-70" evidence="5">
    <location>
        <begin position="222"/>
        <end position="248"/>
    </location>
</feature>
<reference evidence="6 7" key="1">
    <citation type="submission" date="2021-03" db="EMBL/GenBank/DDBJ databases">
        <title>Genomic Encyclopedia of Type Strains, Phase IV (KMG-IV): sequencing the most valuable type-strain genomes for metagenomic binning, comparative biology and taxonomic classification.</title>
        <authorList>
            <person name="Goeker M."/>
        </authorList>
    </citation>
    <scope>NUCLEOTIDE SEQUENCE [LARGE SCALE GENOMIC DNA]</scope>
    <source>
        <strain evidence="6 7">DSM 25609</strain>
    </source>
</reference>
<dbReference type="InterPro" id="IPR000943">
    <property type="entry name" value="RNA_pol_sigma70"/>
</dbReference>
<keyword evidence="6" id="KW-0966">Cell projection</keyword>
<dbReference type="CDD" id="cd06171">
    <property type="entry name" value="Sigma70_r4"/>
    <property type="match status" value="1"/>
</dbReference>
<dbReference type="PANTHER" id="PTHR30385:SF7">
    <property type="entry name" value="RNA POLYMERASE SIGMA FACTOR FLIA"/>
    <property type="match status" value="1"/>
</dbReference>
<dbReference type="NCBIfam" id="NF005809">
    <property type="entry name" value="PRK07670.1"/>
    <property type="match status" value="1"/>
</dbReference>
<keyword evidence="2" id="KW-0731">Sigma factor</keyword>
<dbReference type="EMBL" id="JAGGKX010000001">
    <property type="protein sequence ID" value="MBP1968077.1"/>
    <property type="molecule type" value="Genomic_DNA"/>
</dbReference>
<keyword evidence="1" id="KW-0805">Transcription regulation</keyword>
<keyword evidence="6" id="KW-0969">Cilium</keyword>
<evidence type="ECO:0000313" key="7">
    <source>
        <dbReference type="Proteomes" id="UP001519345"/>
    </source>
</evidence>
<dbReference type="PROSITE" id="PS00716">
    <property type="entry name" value="SIGMA70_2"/>
    <property type="match status" value="1"/>
</dbReference>
<name>A0ABS4IAY4_9BACI</name>
<dbReference type="Gene3D" id="1.20.140.160">
    <property type="match status" value="1"/>
</dbReference>
<evidence type="ECO:0000256" key="1">
    <source>
        <dbReference type="ARBA" id="ARBA00023015"/>
    </source>
</evidence>
<gene>
    <name evidence="6" type="ORF">J2Z83_000169</name>
</gene>
<dbReference type="SUPFAM" id="SSF88946">
    <property type="entry name" value="Sigma2 domain of RNA polymerase sigma factors"/>
    <property type="match status" value="1"/>
</dbReference>
<dbReference type="InterPro" id="IPR013324">
    <property type="entry name" value="RNA_pol_sigma_r3/r4-like"/>
</dbReference>
<dbReference type="RefSeq" id="WP_209461318.1">
    <property type="nucleotide sequence ID" value="NZ_CP110224.1"/>
</dbReference>
<evidence type="ECO:0000256" key="2">
    <source>
        <dbReference type="ARBA" id="ARBA00023082"/>
    </source>
</evidence>